<comment type="similarity">
    <text evidence="1 4">Belongs to the aldehyde dehydrogenase family.</text>
</comment>
<feature type="domain" description="Aldehyde dehydrogenase" evidence="5">
    <location>
        <begin position="20"/>
        <end position="471"/>
    </location>
</feature>
<keyword evidence="7" id="KW-1185">Reference proteome</keyword>
<evidence type="ECO:0000313" key="7">
    <source>
        <dbReference type="Proteomes" id="UP001448614"/>
    </source>
</evidence>
<organism evidence="6 7">
    <name type="scientific">Paenarthrobacter nicotinovorans</name>
    <name type="common">Arthrobacter nicotinovorans</name>
    <dbReference type="NCBI Taxonomy" id="29320"/>
    <lineage>
        <taxon>Bacteria</taxon>
        <taxon>Bacillati</taxon>
        <taxon>Actinomycetota</taxon>
        <taxon>Actinomycetes</taxon>
        <taxon>Micrococcales</taxon>
        <taxon>Micrococcaceae</taxon>
        <taxon>Paenarthrobacter</taxon>
    </lineage>
</organism>
<evidence type="ECO:0000259" key="5">
    <source>
        <dbReference type="Pfam" id="PF00171"/>
    </source>
</evidence>
<gene>
    <name evidence="6" type="ORF">V3C41_19125</name>
</gene>
<evidence type="ECO:0000256" key="2">
    <source>
        <dbReference type="ARBA" id="ARBA00023002"/>
    </source>
</evidence>
<reference evidence="6 7" key="1">
    <citation type="journal article" date="2024" name="Appl. Microbiol. Biotechnol.">
        <title>Biosynthetic gene clusters with biotechnological applications in novel Antarctic isolates from Actinomycetota.</title>
        <authorList>
            <person name="Bruna P."/>
            <person name="Nunez-Montero K."/>
            <person name="Contreras M.J."/>
            <person name="Leal K."/>
            <person name="Garcia M."/>
            <person name="Abanto M."/>
            <person name="Barrientos L."/>
        </authorList>
    </citation>
    <scope>NUCLEOTIDE SEQUENCE [LARGE SCALE GENOMIC DNA]</scope>
    <source>
        <strain evidence="6 7">Se16.17</strain>
    </source>
</reference>
<feature type="active site" evidence="3">
    <location>
        <position position="250"/>
    </location>
</feature>
<dbReference type="RefSeq" id="WP_081733281.1">
    <property type="nucleotide sequence ID" value="NZ_JBBMFV010000004.1"/>
</dbReference>
<dbReference type="Proteomes" id="UP001448614">
    <property type="component" value="Unassembled WGS sequence"/>
</dbReference>
<protein>
    <submittedName>
        <fullName evidence="6">Aldehyde dehydrogenase family protein</fullName>
    </submittedName>
</protein>
<evidence type="ECO:0000256" key="1">
    <source>
        <dbReference type="ARBA" id="ARBA00009986"/>
    </source>
</evidence>
<keyword evidence="2 4" id="KW-0560">Oxidoreductase</keyword>
<dbReference type="SUPFAM" id="SSF53720">
    <property type="entry name" value="ALDH-like"/>
    <property type="match status" value="1"/>
</dbReference>
<dbReference type="PROSITE" id="PS00687">
    <property type="entry name" value="ALDEHYDE_DEHYDR_GLU"/>
    <property type="match status" value="1"/>
</dbReference>
<dbReference type="PANTHER" id="PTHR42991:SF1">
    <property type="entry name" value="ALDEHYDE DEHYDROGENASE"/>
    <property type="match status" value="1"/>
</dbReference>
<dbReference type="Pfam" id="PF00171">
    <property type="entry name" value="Aldedh"/>
    <property type="match status" value="1"/>
</dbReference>
<dbReference type="Gene3D" id="3.40.309.10">
    <property type="entry name" value="Aldehyde Dehydrogenase, Chain A, domain 2"/>
    <property type="match status" value="1"/>
</dbReference>
<dbReference type="InterPro" id="IPR016161">
    <property type="entry name" value="Ald_DH/histidinol_DH"/>
</dbReference>
<dbReference type="InterPro" id="IPR051020">
    <property type="entry name" value="ALDH-related_metabolic_enz"/>
</dbReference>
<sequence>MPETAVAETTNEATTAVTTRELVVHNKFDGTVLATLDQCSDADVRVELIRAAAAAPAAAAMPRHERGRILDTAADLLQERSQKVAELIVAEAGKTIKQARKEVSRAVNTLKLSAAETRRNVGEVVPFDSFAGSENRQGWFTREPLGLIAAITPYNDALNLVAHKLGPAIAGGNTVILKPSQLTPLTAILLVDLLREAGLPAEFVTVVLGDRTMAQTIISSKLVRMVSFTGGFATGHAIAANAGLKRLSMELGGNAPVIVFDDADLPAAVESCVSGSFWAAGQNCIGAQRLLVQRPVFDAFVQDFVAQTAALKTGDPRNELTDVGPMISKASAAEAKRKIEDAVAAGAQLLTGGDLAGAVLTPAVLTGVPRSCEAWSEELFAPVVLVEPFDTAEEAIELANDSEYALQAGVFTQDLSRALATAKAIDAGGVMINDSSDYRHDAMPFGGSKYGSMGREGVHFAYEEMTQPKVIAIAS</sequence>
<dbReference type="InterPro" id="IPR015590">
    <property type="entry name" value="Aldehyde_DH_dom"/>
</dbReference>
<evidence type="ECO:0000256" key="3">
    <source>
        <dbReference type="PROSITE-ProRule" id="PRU10007"/>
    </source>
</evidence>
<dbReference type="PANTHER" id="PTHR42991">
    <property type="entry name" value="ALDEHYDE DEHYDROGENASE"/>
    <property type="match status" value="1"/>
</dbReference>
<accession>A0ABV0GX85</accession>
<proteinExistence type="inferred from homology"/>
<dbReference type="InterPro" id="IPR016162">
    <property type="entry name" value="Ald_DH_N"/>
</dbReference>
<name>A0ABV0GX85_PAENI</name>
<dbReference type="EMBL" id="JBBMFV010000004">
    <property type="protein sequence ID" value="MEO3943189.1"/>
    <property type="molecule type" value="Genomic_DNA"/>
</dbReference>
<dbReference type="InterPro" id="IPR029510">
    <property type="entry name" value="Ald_DH_CS_GLU"/>
</dbReference>
<dbReference type="InterPro" id="IPR016163">
    <property type="entry name" value="Ald_DH_C"/>
</dbReference>
<comment type="caution">
    <text evidence="6">The sequence shown here is derived from an EMBL/GenBank/DDBJ whole genome shotgun (WGS) entry which is preliminary data.</text>
</comment>
<evidence type="ECO:0000313" key="6">
    <source>
        <dbReference type="EMBL" id="MEO3943189.1"/>
    </source>
</evidence>
<evidence type="ECO:0000256" key="4">
    <source>
        <dbReference type="RuleBase" id="RU003345"/>
    </source>
</evidence>
<dbReference type="Gene3D" id="3.40.605.10">
    <property type="entry name" value="Aldehyde Dehydrogenase, Chain A, domain 1"/>
    <property type="match status" value="1"/>
</dbReference>